<comment type="caution">
    <text evidence="1">The sequence shown here is derived from an EMBL/GenBank/DDBJ whole genome shotgun (WGS) entry which is preliminary data.</text>
</comment>
<dbReference type="GeneID" id="22914378"/>
<dbReference type="EMBL" id="AFNH02000926">
    <property type="protein sequence ID" value="EZG51519.1"/>
    <property type="molecule type" value="Genomic_DNA"/>
</dbReference>
<dbReference type="AlphaFoldDB" id="A0A023B269"/>
<reference evidence="1" key="1">
    <citation type="submission" date="2013-12" db="EMBL/GenBank/DDBJ databases">
        <authorList>
            <person name="Omoto C.K."/>
            <person name="Sibley D."/>
            <person name="Venepally P."/>
            <person name="Hadjithomas M."/>
            <person name="Karamycheva S."/>
            <person name="Brunk B."/>
            <person name="Roos D."/>
            <person name="Caler E."/>
            <person name="Lorenzi H."/>
        </authorList>
    </citation>
    <scope>NUCLEOTIDE SEQUENCE</scope>
</reference>
<accession>A0A023B269</accession>
<dbReference type="VEuPathDB" id="CryptoDB:GNI_124280"/>
<dbReference type="Proteomes" id="UP000019763">
    <property type="component" value="Unassembled WGS sequence"/>
</dbReference>
<protein>
    <submittedName>
        <fullName evidence="1">Uncharacterized protein</fullName>
    </submittedName>
</protein>
<gene>
    <name evidence="1" type="ORF">GNI_124280</name>
</gene>
<proteinExistence type="predicted"/>
<keyword evidence="2" id="KW-1185">Reference proteome</keyword>
<dbReference type="RefSeq" id="XP_011131957.1">
    <property type="nucleotide sequence ID" value="XM_011133655.1"/>
</dbReference>
<organism evidence="1 2">
    <name type="scientific">Gregarina niphandrodes</name>
    <name type="common">Septate eugregarine</name>
    <dbReference type="NCBI Taxonomy" id="110365"/>
    <lineage>
        <taxon>Eukaryota</taxon>
        <taxon>Sar</taxon>
        <taxon>Alveolata</taxon>
        <taxon>Apicomplexa</taxon>
        <taxon>Conoidasida</taxon>
        <taxon>Gregarinasina</taxon>
        <taxon>Eugregarinorida</taxon>
        <taxon>Gregarinidae</taxon>
        <taxon>Gregarina</taxon>
    </lineage>
</organism>
<sequence length="170" mass="19265">MKGPRAFKNEGPSELFLASLFTHQNGRLELTNVAEDEKLESRDLTLQIDDRFLTVPVQAYYPMDCAERPRFAEDVLNAAVKISIGHTTLTDLVTLKQWIRPLVLAVNKQAVAAGADLTDENRPVRMEAVARCFGDRSEGSLITKLQKTAEPKDWDLHTKRHRLVVRRVLE</sequence>
<evidence type="ECO:0000313" key="1">
    <source>
        <dbReference type="EMBL" id="EZG51519.1"/>
    </source>
</evidence>
<evidence type="ECO:0000313" key="2">
    <source>
        <dbReference type="Proteomes" id="UP000019763"/>
    </source>
</evidence>
<name>A0A023B269_GRENI</name>